<evidence type="ECO:0000256" key="7">
    <source>
        <dbReference type="ARBA" id="ARBA00022525"/>
    </source>
</evidence>
<feature type="active site" evidence="22">
    <location>
        <position position="633"/>
    </location>
</feature>
<evidence type="ECO:0000256" key="2">
    <source>
        <dbReference type="ARBA" id="ARBA00005184"/>
    </source>
</evidence>
<comment type="similarity">
    <text evidence="3">Belongs to the glycosyl hydrolase 28 family.</text>
</comment>
<evidence type="ECO:0000256" key="1">
    <source>
        <dbReference type="ARBA" id="ARBA00004613"/>
    </source>
</evidence>
<evidence type="ECO:0000256" key="24">
    <source>
        <dbReference type="SAM" id="SignalP"/>
    </source>
</evidence>
<feature type="signal peptide" evidence="24">
    <location>
        <begin position="1"/>
        <end position="18"/>
    </location>
</feature>
<comment type="similarity">
    <text evidence="4">Belongs to the pectinesterase family.</text>
</comment>
<dbReference type="InterPro" id="IPR011050">
    <property type="entry name" value="Pectin_lyase_fold/virulence"/>
</dbReference>
<dbReference type="GO" id="GO:0042545">
    <property type="term" value="P:cell wall modification"/>
    <property type="evidence" value="ECO:0007669"/>
    <property type="project" value="InterPro"/>
</dbReference>
<dbReference type="InterPro" id="IPR000070">
    <property type="entry name" value="Pectinesterase_cat"/>
</dbReference>
<accession>A0A060A2E0</accession>
<dbReference type="GO" id="GO:0030599">
    <property type="term" value="F:pectinesterase activity"/>
    <property type="evidence" value="ECO:0007669"/>
    <property type="project" value="UniProtKB-EC"/>
</dbReference>
<dbReference type="InterPro" id="IPR033131">
    <property type="entry name" value="Pectinesterase_Asp_AS"/>
</dbReference>
<evidence type="ECO:0000256" key="6">
    <source>
        <dbReference type="ARBA" id="ARBA00013229"/>
    </source>
</evidence>
<evidence type="ECO:0000256" key="18">
    <source>
        <dbReference type="ARBA" id="ARBA00041404"/>
    </source>
</evidence>
<dbReference type="FunFam" id="2.160.20.10:FF:000014">
    <property type="entry name" value="Pectinesterase"/>
    <property type="match status" value="1"/>
</dbReference>
<dbReference type="PANTHER" id="PTHR31884">
    <property type="entry name" value="POLYGALACTURONASE"/>
    <property type="match status" value="1"/>
</dbReference>
<dbReference type="PROSITE" id="PS00502">
    <property type="entry name" value="POLYGALACTURONASE"/>
    <property type="match status" value="1"/>
</dbReference>
<dbReference type="GO" id="GO:0005576">
    <property type="term" value="C:extracellular region"/>
    <property type="evidence" value="ECO:0007669"/>
    <property type="project" value="UniProtKB-SubCell"/>
</dbReference>
<keyword evidence="8 24" id="KW-0732">Signal</keyword>
<keyword evidence="15" id="KW-0961">Cell wall biogenesis/degradation</keyword>
<keyword evidence="13" id="KW-0325">Glycoprotein</keyword>
<evidence type="ECO:0000256" key="10">
    <source>
        <dbReference type="ARBA" id="ARBA00022801"/>
    </source>
</evidence>
<evidence type="ECO:0000256" key="15">
    <source>
        <dbReference type="ARBA" id="ARBA00023316"/>
    </source>
</evidence>
<evidence type="ECO:0000256" key="5">
    <source>
        <dbReference type="ARBA" id="ARBA00012736"/>
    </source>
</evidence>
<evidence type="ECO:0000256" key="14">
    <source>
        <dbReference type="ARBA" id="ARBA00023295"/>
    </source>
</evidence>
<evidence type="ECO:0000259" key="25">
    <source>
        <dbReference type="Pfam" id="PF01095"/>
    </source>
</evidence>
<dbReference type="GO" id="GO:0045490">
    <property type="term" value="P:pectin catabolic process"/>
    <property type="evidence" value="ECO:0007669"/>
    <property type="project" value="UniProtKB-UniPathway"/>
</dbReference>
<evidence type="ECO:0000256" key="19">
    <source>
        <dbReference type="ARBA" id="ARBA00042861"/>
    </source>
</evidence>
<sequence length="772" mass="81716">MKTPLCIFLAALSAVSHALPGLAHEAVEERTVCSGASARTVPAKHAVVVDNSARPFPGSYNTVQAGVDALSKTASIPQTLFIFPGTYNEQVYIPRLASNLTVQGYTCNAKSYQHNTATITYNLALINTTSDDLTATLRQWNPNTKIYNLNVVNTFGHIPKNGQNLAVSAETGHQGYYGCQLIGYQDTLLAETGTQLYAKSLIVGAVDFIFGQTALAWFENIDIRTIAPGCITASGRSSADNPSWYVISRSTITGINDTIAAGTNYLGRPWRSFARVVFQDSYLGDIIDPSGWERWSTSTPNTEDVTFAEFKNRGPGSVREEGPRANFSEQLSSPIPIRSILGERFEDEWWVDTDYLEPSDLKTTKSKPSASTYSRTTANSEYTTITTSLVISSPLTTVAATLSPTAAPTPSSSPASSSPSASSSTNCTCTECAQISAAVKSCTEIVLSNIAVPDGSAVDLSGLRAGSTVRFDGLTTFGFTNSSSFNPITISGSGITVTANPGAIIDGNGQAYWDGQGSNGGVPKPDHFIVVKKVTGNSIIEKLHIQNWPVHLFTISSCSDLVFQDLVLNNTAGDAPNARSGSLPAAHNSDGFDVSSSNNIVIRRSVVFNQDDCVAVTSGNNMTISELECHGGHGLSIGSVGLKSNNNVTNIKFTDSSVHDSSNGCRIKTNYNATGYVANITFSDISLHGITTYGIDVQQDYLNGGPTGNPSNGVIIENLLFENVTGTATSAAQDYYVLCGEGSCSELVFDGVSIEGGSVASSCNFPMTGCPS</sequence>
<dbReference type="AlphaFoldDB" id="A0A060A2E0"/>
<dbReference type="Pfam" id="PF00295">
    <property type="entry name" value="Glyco_hydro_28"/>
    <property type="match status" value="1"/>
</dbReference>
<evidence type="ECO:0000256" key="23">
    <source>
        <dbReference type="SAM" id="MobiDB-lite"/>
    </source>
</evidence>
<feature type="region of interest" description="Disordered" evidence="23">
    <location>
        <begin position="403"/>
        <end position="423"/>
    </location>
</feature>
<evidence type="ECO:0000256" key="21">
    <source>
        <dbReference type="PROSITE-ProRule" id="PRU10040"/>
    </source>
</evidence>
<evidence type="ECO:0000256" key="16">
    <source>
        <dbReference type="ARBA" id="ARBA00034074"/>
    </source>
</evidence>
<evidence type="ECO:0000313" key="26">
    <source>
        <dbReference type="EMBL" id="AIA57881.1"/>
    </source>
</evidence>
<name>A0A060A2E0_PENOX</name>
<dbReference type="InterPro" id="IPR006626">
    <property type="entry name" value="PbH1"/>
</dbReference>
<dbReference type="Gene3D" id="2.160.20.10">
    <property type="entry name" value="Single-stranded right-handed beta-helix, Pectin lyase-like"/>
    <property type="match status" value="2"/>
</dbReference>
<evidence type="ECO:0000256" key="3">
    <source>
        <dbReference type="ARBA" id="ARBA00008834"/>
    </source>
</evidence>
<comment type="pathway">
    <text evidence="2">Glycan metabolism; pectin degradation; 2-dehydro-3-deoxy-D-gluconate from pectin: step 1/5.</text>
</comment>
<comment type="function">
    <text evidence="17">Involved in maceration and soft-rotting of plant tissue. Hydrolyzes the 1,4-alpha glycosidic bonds of de-esterified pectate in the smooth region of the plant cell wall.</text>
</comment>
<dbReference type="EC" id="3.1.1.11" evidence="6"/>
<evidence type="ECO:0000256" key="17">
    <source>
        <dbReference type="ARBA" id="ARBA00037707"/>
    </source>
</evidence>
<dbReference type="PANTHER" id="PTHR31884:SF9">
    <property type="entry name" value="ENDOPOLYGALACTURONASE D-RELATED"/>
    <property type="match status" value="1"/>
</dbReference>
<keyword evidence="12" id="KW-1015">Disulfide bond</keyword>
<dbReference type="UniPathway" id="UPA00545">
    <property type="reaction ID" value="UER00823"/>
</dbReference>
<reference evidence="26" key="1">
    <citation type="journal article" date="2014" name="Appl. Microbiol. Biotechnol.">
        <title>A novel bifunctional pectinase from Penicillium oxalicum SX6 with separate pectin methylesterase and polygalacturonase catalytic domains.</title>
        <authorList>
            <person name="Tu T."/>
            <person name="Bai Y."/>
            <person name="Luo H."/>
            <person name="Ma R."/>
            <person name="Wang Y."/>
            <person name="Shi P."/>
            <person name="Yang P."/>
            <person name="Meng K."/>
            <person name="Yao B."/>
        </authorList>
    </citation>
    <scope>NUCLEOTIDE SEQUENCE</scope>
    <source>
        <strain evidence="26">SX6</strain>
    </source>
</reference>
<comment type="catalytic activity">
    <reaction evidence="16">
        <text>(1,4-alpha-D-galacturonosyl)n+m + H2O = (1,4-alpha-D-galacturonosyl)n + (1,4-alpha-D-galacturonosyl)m.</text>
        <dbReference type="EC" id="3.2.1.15"/>
    </reaction>
</comment>
<keyword evidence="9" id="KW-0677">Repeat</keyword>
<comment type="catalytic activity">
    <reaction evidence="20">
        <text>[(1-&gt;4)-alpha-D-galacturonosyl methyl ester](n) + n H2O = [(1-&gt;4)-alpha-D-galacturonosyl](n) + n methanol + n H(+)</text>
        <dbReference type="Rhea" id="RHEA:22380"/>
        <dbReference type="Rhea" id="RHEA-COMP:14570"/>
        <dbReference type="Rhea" id="RHEA-COMP:14573"/>
        <dbReference type="ChEBI" id="CHEBI:15377"/>
        <dbReference type="ChEBI" id="CHEBI:15378"/>
        <dbReference type="ChEBI" id="CHEBI:17790"/>
        <dbReference type="ChEBI" id="CHEBI:140522"/>
        <dbReference type="ChEBI" id="CHEBI:140523"/>
        <dbReference type="EC" id="3.1.1.11"/>
    </reaction>
</comment>
<dbReference type="InterPro" id="IPR050434">
    <property type="entry name" value="Glycosyl_hydrlase_28"/>
</dbReference>
<dbReference type="InterPro" id="IPR012334">
    <property type="entry name" value="Pectin_lyas_fold"/>
</dbReference>
<evidence type="ECO:0000256" key="20">
    <source>
        <dbReference type="ARBA" id="ARBA00047928"/>
    </source>
</evidence>
<feature type="chain" id="PRO_5011112822" description="Pectinase D" evidence="24">
    <location>
        <begin position="19"/>
        <end position="772"/>
    </location>
</feature>
<dbReference type="SUPFAM" id="SSF51126">
    <property type="entry name" value="Pectin lyase-like"/>
    <property type="match status" value="2"/>
</dbReference>
<organism evidence="26">
    <name type="scientific">Penicillium oxalicum</name>
    <dbReference type="NCBI Taxonomy" id="69781"/>
    <lineage>
        <taxon>Eukaryota</taxon>
        <taxon>Fungi</taxon>
        <taxon>Dikarya</taxon>
        <taxon>Ascomycota</taxon>
        <taxon>Pezizomycotina</taxon>
        <taxon>Eurotiomycetes</taxon>
        <taxon>Eurotiomycetidae</taxon>
        <taxon>Eurotiales</taxon>
        <taxon>Aspergillaceae</taxon>
        <taxon>Penicillium</taxon>
    </lineage>
</organism>
<dbReference type="SMART" id="SM00710">
    <property type="entry name" value="PbH1"/>
    <property type="match status" value="7"/>
</dbReference>
<dbReference type="FunFam" id="2.160.20.10:FF:000002">
    <property type="entry name" value="Endopolygalacturonase D"/>
    <property type="match status" value="1"/>
</dbReference>
<gene>
    <name evidence="26" type="primary">S6A</name>
</gene>
<evidence type="ECO:0000256" key="12">
    <source>
        <dbReference type="ARBA" id="ARBA00023157"/>
    </source>
</evidence>
<feature type="domain" description="Pectinesterase catalytic" evidence="25">
    <location>
        <begin position="58"/>
        <end position="319"/>
    </location>
</feature>
<proteinExistence type="inferred from homology"/>
<dbReference type="GO" id="GO:0004650">
    <property type="term" value="F:polygalacturonase activity"/>
    <property type="evidence" value="ECO:0007669"/>
    <property type="project" value="UniProtKB-EC"/>
</dbReference>
<protein>
    <recommendedName>
        <fullName evidence="18">Pectinase D</fullName>
        <ecNumber evidence="6">3.1.1.11</ecNumber>
        <ecNumber evidence="5">3.2.1.15</ecNumber>
    </recommendedName>
    <alternativeName>
        <fullName evidence="19">Polygalacturonase D</fullName>
    </alternativeName>
</protein>
<evidence type="ECO:0000256" key="8">
    <source>
        <dbReference type="ARBA" id="ARBA00022729"/>
    </source>
</evidence>
<evidence type="ECO:0000256" key="22">
    <source>
        <dbReference type="PROSITE-ProRule" id="PRU10052"/>
    </source>
</evidence>
<evidence type="ECO:0000256" key="4">
    <source>
        <dbReference type="ARBA" id="ARBA00008891"/>
    </source>
</evidence>
<comment type="subcellular location">
    <subcellularLocation>
        <location evidence="1">Secreted</location>
    </subcellularLocation>
</comment>
<keyword evidence="11" id="KW-0063">Aspartyl esterase</keyword>
<feature type="active site" evidence="21">
    <location>
        <position position="207"/>
    </location>
</feature>
<evidence type="ECO:0000256" key="11">
    <source>
        <dbReference type="ARBA" id="ARBA00023085"/>
    </source>
</evidence>
<dbReference type="Pfam" id="PF01095">
    <property type="entry name" value="Pectinesterase"/>
    <property type="match status" value="1"/>
</dbReference>
<dbReference type="SMR" id="A0A060A2E0"/>
<keyword evidence="10 26" id="KW-0378">Hydrolase</keyword>
<dbReference type="InterPro" id="IPR000743">
    <property type="entry name" value="Glyco_hydro_28"/>
</dbReference>
<dbReference type="EMBL" id="KF752496">
    <property type="protein sequence ID" value="AIA57881.1"/>
    <property type="molecule type" value="Genomic_DNA"/>
</dbReference>
<dbReference type="PROSITE" id="PS00503">
    <property type="entry name" value="PECTINESTERASE_2"/>
    <property type="match status" value="1"/>
</dbReference>
<evidence type="ECO:0000256" key="9">
    <source>
        <dbReference type="ARBA" id="ARBA00022737"/>
    </source>
</evidence>
<keyword evidence="7" id="KW-0964">Secreted</keyword>
<evidence type="ECO:0000256" key="13">
    <source>
        <dbReference type="ARBA" id="ARBA00023180"/>
    </source>
</evidence>
<dbReference type="EC" id="3.2.1.15" evidence="5"/>
<keyword evidence="14" id="KW-0326">Glycosidase</keyword>